<dbReference type="GO" id="GO:0005737">
    <property type="term" value="C:cytoplasm"/>
    <property type="evidence" value="ECO:0007669"/>
    <property type="project" value="TreeGrafter"/>
</dbReference>
<feature type="region of interest" description="Disordered" evidence="1">
    <location>
        <begin position="1"/>
        <end position="36"/>
    </location>
</feature>
<feature type="domain" description="PARG helical" evidence="2">
    <location>
        <begin position="96"/>
        <end position="180"/>
    </location>
</feature>
<name>A0A8C8Z6H6_PROSS</name>
<dbReference type="GO" id="GO:0009225">
    <property type="term" value="P:nucleotide-sugar metabolic process"/>
    <property type="evidence" value="ECO:0007669"/>
    <property type="project" value="TreeGrafter"/>
</dbReference>
<dbReference type="Ensembl" id="ENSPSMT00000016522.1">
    <property type="protein sequence ID" value="ENSPSMP00000014211.1"/>
    <property type="gene ID" value="ENSPSMG00000010155.1"/>
</dbReference>
<sequence length="194" mass="21734">MSAGPGCEPCPKRPRWGAAATSPPAASDARSFPGRQKRVLEPKDARVQLRVPPSSPGCVPGRAVPHRGSDAILKYNVAYSKKWDFTALIDFWDKVLEEAEAQHLYQSILPDMVKIALCLPNICTQPIPLLKQKMNHSITMSQEQIASLLANAFFCTFPRRNAKMKSEYSSYPDINFNRPFVLSLFFTFQIISYA</sequence>
<reference evidence="3" key="2">
    <citation type="submission" date="2025-09" db="UniProtKB">
        <authorList>
            <consortium name="Ensembl"/>
        </authorList>
    </citation>
    <scope>IDENTIFICATION</scope>
</reference>
<dbReference type="InterPro" id="IPR007724">
    <property type="entry name" value="Poly_GlycHdrlase"/>
</dbReference>
<dbReference type="GO" id="GO:0005975">
    <property type="term" value="P:carbohydrate metabolic process"/>
    <property type="evidence" value="ECO:0007669"/>
    <property type="project" value="InterPro"/>
</dbReference>
<dbReference type="GO" id="GO:0004649">
    <property type="term" value="F:poly(ADP-ribose) glycohydrolase activity"/>
    <property type="evidence" value="ECO:0007669"/>
    <property type="project" value="InterPro"/>
</dbReference>
<protein>
    <submittedName>
        <fullName evidence="3">Poly(ADP-ribose) glycohydrolase</fullName>
    </submittedName>
</protein>
<dbReference type="InterPro" id="IPR048362">
    <property type="entry name" value="PARG_helical"/>
</dbReference>
<dbReference type="GO" id="GO:0006282">
    <property type="term" value="P:regulation of DNA repair"/>
    <property type="evidence" value="ECO:0007669"/>
    <property type="project" value="InterPro"/>
</dbReference>
<evidence type="ECO:0000259" key="2">
    <source>
        <dbReference type="Pfam" id="PF20811"/>
    </source>
</evidence>
<keyword evidence="4" id="KW-1185">Reference proteome</keyword>
<dbReference type="GO" id="GO:1990966">
    <property type="term" value="P:ATP generation from poly-ADP-D-ribose"/>
    <property type="evidence" value="ECO:0007669"/>
    <property type="project" value="TreeGrafter"/>
</dbReference>
<proteinExistence type="predicted"/>
<dbReference type="PANTHER" id="PTHR12837">
    <property type="entry name" value="POLY ADP-RIBOSE GLYCOHYDROLASE"/>
    <property type="match status" value="1"/>
</dbReference>
<dbReference type="Pfam" id="PF20811">
    <property type="entry name" value="PARG_cat_N"/>
    <property type="match status" value="1"/>
</dbReference>
<evidence type="ECO:0000256" key="1">
    <source>
        <dbReference type="SAM" id="MobiDB-lite"/>
    </source>
</evidence>
<dbReference type="Proteomes" id="UP000694414">
    <property type="component" value="Unplaced"/>
</dbReference>
<evidence type="ECO:0000313" key="3">
    <source>
        <dbReference type="Ensembl" id="ENSPSMP00000014211.1"/>
    </source>
</evidence>
<feature type="compositionally biased region" description="Low complexity" evidence="1">
    <location>
        <begin position="18"/>
        <end position="29"/>
    </location>
</feature>
<dbReference type="PANTHER" id="PTHR12837:SF15">
    <property type="entry name" value="POLY(ADP-RIBOSE) GLYCOHYDROLASE"/>
    <property type="match status" value="1"/>
</dbReference>
<dbReference type="AlphaFoldDB" id="A0A8C8Z6H6"/>
<gene>
    <name evidence="3" type="primary">PARG</name>
</gene>
<organism evidence="3 4">
    <name type="scientific">Prolemur simus</name>
    <name type="common">Greater bamboo lemur</name>
    <name type="synonym">Hapalemur simus</name>
    <dbReference type="NCBI Taxonomy" id="1328070"/>
    <lineage>
        <taxon>Eukaryota</taxon>
        <taxon>Metazoa</taxon>
        <taxon>Chordata</taxon>
        <taxon>Craniata</taxon>
        <taxon>Vertebrata</taxon>
        <taxon>Euteleostomi</taxon>
        <taxon>Mammalia</taxon>
        <taxon>Eutheria</taxon>
        <taxon>Euarchontoglires</taxon>
        <taxon>Primates</taxon>
        <taxon>Strepsirrhini</taxon>
        <taxon>Lemuriformes</taxon>
        <taxon>Lemuridae</taxon>
        <taxon>Prolemur</taxon>
    </lineage>
</organism>
<dbReference type="GeneTree" id="ENSGT00390000003652"/>
<dbReference type="GO" id="GO:0005634">
    <property type="term" value="C:nucleus"/>
    <property type="evidence" value="ECO:0007669"/>
    <property type="project" value="TreeGrafter"/>
</dbReference>
<reference evidence="3" key="1">
    <citation type="submission" date="2025-08" db="UniProtKB">
        <authorList>
            <consortium name="Ensembl"/>
        </authorList>
    </citation>
    <scope>IDENTIFICATION</scope>
</reference>
<evidence type="ECO:0000313" key="4">
    <source>
        <dbReference type="Proteomes" id="UP000694414"/>
    </source>
</evidence>
<accession>A0A8C8Z6H6</accession>